<dbReference type="PROSITE" id="PS50930">
    <property type="entry name" value="HTH_LYTTR"/>
    <property type="match status" value="1"/>
</dbReference>
<feature type="transmembrane region" description="Helical" evidence="1">
    <location>
        <begin position="14"/>
        <end position="33"/>
    </location>
</feature>
<dbReference type="GO" id="GO:0000156">
    <property type="term" value="F:phosphorelay response regulator activity"/>
    <property type="evidence" value="ECO:0007669"/>
    <property type="project" value="InterPro"/>
</dbReference>
<feature type="transmembrane region" description="Helical" evidence="1">
    <location>
        <begin position="45"/>
        <end position="63"/>
    </location>
</feature>
<protein>
    <submittedName>
        <fullName evidence="3">LytTr DNA-binding domain-containing protein</fullName>
    </submittedName>
</protein>
<dbReference type="InterPro" id="IPR007492">
    <property type="entry name" value="LytTR_DNA-bd_dom"/>
</dbReference>
<feature type="transmembrane region" description="Helical" evidence="1">
    <location>
        <begin position="84"/>
        <end position="108"/>
    </location>
</feature>
<dbReference type="PANTHER" id="PTHR37299">
    <property type="entry name" value="TRANSCRIPTIONAL REGULATOR-RELATED"/>
    <property type="match status" value="1"/>
</dbReference>
<gene>
    <name evidence="3" type="ORF">SAMN04489724_0107</name>
</gene>
<dbReference type="EMBL" id="FPBF01000010">
    <property type="protein sequence ID" value="SFU19142.1"/>
    <property type="molecule type" value="Genomic_DNA"/>
</dbReference>
<sequence>MEIKKLPVRYLDQFLRILLCTTAALLLAMYGSGARYLDSLSNNPFYIKLLAAFFIAAFFLEFVHQVTFQLDRKYDWKEKPLLRLLLQFSLGVLLPGVIDLFFLTIYQWYFEINTVQGNPSTHSSFPLMALPVFLFNIYYLIYYHILRKQESKPSKQTQRKTLLVQQGNRTIPIPLQDIRYIYHRNRINYLVTASQSSYFLNETLDELERKLPQDDFFRINRKMIIQYQACQDFRSNGHGKLLLHLSPSFPDDITVSQNKAGKFKEWIRR</sequence>
<keyword evidence="1" id="KW-1133">Transmembrane helix</keyword>
<name>A0A1I7E5E8_9BACT</name>
<dbReference type="InterPro" id="IPR046947">
    <property type="entry name" value="LytR-like"/>
</dbReference>
<dbReference type="GO" id="GO:0003677">
    <property type="term" value="F:DNA binding"/>
    <property type="evidence" value="ECO:0007669"/>
    <property type="project" value="UniProtKB-KW"/>
</dbReference>
<dbReference type="Proteomes" id="UP000199673">
    <property type="component" value="Unassembled WGS sequence"/>
</dbReference>
<proteinExistence type="predicted"/>
<dbReference type="OrthoDB" id="1420878at2"/>
<keyword evidence="3" id="KW-0238">DNA-binding</keyword>
<feature type="domain" description="HTH LytTR-type" evidence="2">
    <location>
        <begin position="162"/>
        <end position="269"/>
    </location>
</feature>
<organism evidence="3 4">
    <name type="scientific">Algoriphagus locisalis</name>
    <dbReference type="NCBI Taxonomy" id="305507"/>
    <lineage>
        <taxon>Bacteria</taxon>
        <taxon>Pseudomonadati</taxon>
        <taxon>Bacteroidota</taxon>
        <taxon>Cytophagia</taxon>
        <taxon>Cytophagales</taxon>
        <taxon>Cyclobacteriaceae</taxon>
        <taxon>Algoriphagus</taxon>
    </lineage>
</organism>
<keyword evidence="1" id="KW-0472">Membrane</keyword>
<dbReference type="Pfam" id="PF04397">
    <property type="entry name" value="LytTR"/>
    <property type="match status" value="1"/>
</dbReference>
<keyword evidence="4" id="KW-1185">Reference proteome</keyword>
<feature type="transmembrane region" description="Helical" evidence="1">
    <location>
        <begin position="128"/>
        <end position="146"/>
    </location>
</feature>
<reference evidence="4" key="1">
    <citation type="submission" date="2016-10" db="EMBL/GenBank/DDBJ databases">
        <authorList>
            <person name="Varghese N."/>
            <person name="Submissions S."/>
        </authorList>
    </citation>
    <scope>NUCLEOTIDE SEQUENCE [LARGE SCALE GENOMIC DNA]</scope>
    <source>
        <strain evidence="4">DSM 23445</strain>
    </source>
</reference>
<keyword evidence="1" id="KW-0812">Transmembrane</keyword>
<dbReference type="Gene3D" id="2.40.50.1020">
    <property type="entry name" value="LytTr DNA-binding domain"/>
    <property type="match status" value="1"/>
</dbReference>
<dbReference type="RefSeq" id="WP_139235963.1">
    <property type="nucleotide sequence ID" value="NZ_FPBF01000010.1"/>
</dbReference>
<dbReference type="PANTHER" id="PTHR37299:SF1">
    <property type="entry name" value="STAGE 0 SPORULATION PROTEIN A HOMOLOG"/>
    <property type="match status" value="1"/>
</dbReference>
<dbReference type="SMART" id="SM00850">
    <property type="entry name" value="LytTR"/>
    <property type="match status" value="1"/>
</dbReference>
<accession>A0A1I7E5E8</accession>
<evidence type="ECO:0000256" key="1">
    <source>
        <dbReference type="SAM" id="Phobius"/>
    </source>
</evidence>
<dbReference type="AlphaFoldDB" id="A0A1I7E5E8"/>
<evidence type="ECO:0000313" key="4">
    <source>
        <dbReference type="Proteomes" id="UP000199673"/>
    </source>
</evidence>
<dbReference type="STRING" id="305507.SAMN04489724_0107"/>
<evidence type="ECO:0000313" key="3">
    <source>
        <dbReference type="EMBL" id="SFU19142.1"/>
    </source>
</evidence>
<evidence type="ECO:0000259" key="2">
    <source>
        <dbReference type="PROSITE" id="PS50930"/>
    </source>
</evidence>